<feature type="transmembrane region" description="Helical" evidence="2">
    <location>
        <begin position="149"/>
        <end position="171"/>
    </location>
</feature>
<feature type="coiled-coil region" evidence="1">
    <location>
        <begin position="176"/>
        <end position="210"/>
    </location>
</feature>
<keyword evidence="3" id="KW-0732">Signal</keyword>
<evidence type="ECO:0000256" key="2">
    <source>
        <dbReference type="SAM" id="Phobius"/>
    </source>
</evidence>
<keyword evidence="1" id="KW-0175">Coiled coil</keyword>
<evidence type="ECO:0000313" key="5">
    <source>
        <dbReference type="Proteomes" id="UP000779070"/>
    </source>
</evidence>
<evidence type="ECO:0000256" key="3">
    <source>
        <dbReference type="SAM" id="SignalP"/>
    </source>
</evidence>
<evidence type="ECO:0008006" key="6">
    <source>
        <dbReference type="Google" id="ProtNLM"/>
    </source>
</evidence>
<gene>
    <name evidence="4" type="ORF">JYA62_14370</name>
</gene>
<keyword evidence="2" id="KW-0472">Membrane</keyword>
<sequence>MSIKLKAALCCLVVILCNSVFYWSKPSHNEAVDSVLFGFVSVLESWVQSPTVIDDVYTFNYQALTNRMSLLIDSYESIDWFRVCLELDLQSFSTKDEVQKTVCSGGNTLLSLTQQQYKLDAGVSELMIGKKNLGHINWYFFSKNEYQQLGLNVILFIASSTLPILLILYIYRVNHYVKEQDGIQSHEDDIDEYKRENSVLKNRITNINKIISRNRKLFAYSDEIAFAKYTHPYSEVLMTNGIKHKIRCTLTELENSFSDDFIRLSRSIILRESIIKNNASIKIDGGEHYIEFSIKSQTHRLPISKSCVNNIITTENA</sequence>
<feature type="signal peptide" evidence="3">
    <location>
        <begin position="1"/>
        <end position="22"/>
    </location>
</feature>
<keyword evidence="5" id="KW-1185">Reference proteome</keyword>
<evidence type="ECO:0000256" key="1">
    <source>
        <dbReference type="SAM" id="Coils"/>
    </source>
</evidence>
<evidence type="ECO:0000313" key="4">
    <source>
        <dbReference type="EMBL" id="MBN3578851.1"/>
    </source>
</evidence>
<keyword evidence="2" id="KW-0812">Transmembrane</keyword>
<keyword evidence="2" id="KW-1133">Transmembrane helix</keyword>
<accession>A0ABS3A4Y7</accession>
<comment type="caution">
    <text evidence="4">The sequence shown here is derived from an EMBL/GenBank/DDBJ whole genome shotgun (WGS) entry which is preliminary data.</text>
</comment>
<dbReference type="RefSeq" id="WP_206370889.1">
    <property type="nucleotide sequence ID" value="NZ_CAWPTM010000083.1"/>
</dbReference>
<reference evidence="4 5" key="1">
    <citation type="submission" date="2021-02" db="EMBL/GenBank/DDBJ databases">
        <title>Draft Genome Sequences of 5 Vibrio neptunius Strains Isolated From of Bivalve Hatcheries.</title>
        <authorList>
            <person name="Galvis F."/>
            <person name="Barja J.L."/>
            <person name="Lemos M.L."/>
            <person name="Balado M."/>
        </authorList>
    </citation>
    <scope>NUCLEOTIDE SEQUENCE [LARGE SCALE GENOMIC DNA]</scope>
    <source>
        <strain evidence="4 5">PP-145.98</strain>
    </source>
</reference>
<organism evidence="4 5">
    <name type="scientific">Vibrio neptunius</name>
    <dbReference type="NCBI Taxonomy" id="170651"/>
    <lineage>
        <taxon>Bacteria</taxon>
        <taxon>Pseudomonadati</taxon>
        <taxon>Pseudomonadota</taxon>
        <taxon>Gammaproteobacteria</taxon>
        <taxon>Vibrionales</taxon>
        <taxon>Vibrionaceae</taxon>
        <taxon>Vibrio</taxon>
    </lineage>
</organism>
<protein>
    <recommendedName>
        <fullName evidence="6">HTH LytTR-type domain-containing protein</fullName>
    </recommendedName>
</protein>
<dbReference type="EMBL" id="JAFHLB010000018">
    <property type="protein sequence ID" value="MBN3578851.1"/>
    <property type="molecule type" value="Genomic_DNA"/>
</dbReference>
<name>A0ABS3A4Y7_9VIBR</name>
<feature type="chain" id="PRO_5045205298" description="HTH LytTR-type domain-containing protein" evidence="3">
    <location>
        <begin position="23"/>
        <end position="317"/>
    </location>
</feature>
<proteinExistence type="predicted"/>
<dbReference type="Proteomes" id="UP000779070">
    <property type="component" value="Unassembled WGS sequence"/>
</dbReference>